<keyword evidence="12" id="KW-0969">Cilium</keyword>
<evidence type="ECO:0000256" key="5">
    <source>
        <dbReference type="ARBA" id="ARBA00022475"/>
    </source>
</evidence>
<dbReference type="STRING" id="871963.Desdi_2868"/>
<sequence length="147" mass="17691">MPKFKFRLEAALSLAKRSLEEQQRRLAHETQKLFQLREACQEQERVWQFALEGQKEACQSSPQDLGLWQTFTQKQLELLRQREKQVLQQEDIVERQRERLLEAHQDSEKLKKLREKKKIVFNLKEQRREQAVLDEAGQIMFGRRNSS</sequence>
<keyword evidence="7" id="KW-1005">Bacterial flagellum biogenesis</keyword>
<keyword evidence="12" id="KW-0282">Flagellum</keyword>
<keyword evidence="11" id="KW-0175">Coiled coil</keyword>
<keyword evidence="9" id="KW-0472">Membrane</keyword>
<evidence type="ECO:0000256" key="3">
    <source>
        <dbReference type="ARBA" id="ARBA00020392"/>
    </source>
</evidence>
<protein>
    <recommendedName>
        <fullName evidence="3">Flagellar FliJ protein</fullName>
    </recommendedName>
</protein>
<keyword evidence="5" id="KW-1003">Cell membrane</keyword>
<evidence type="ECO:0000256" key="6">
    <source>
        <dbReference type="ARBA" id="ARBA00022500"/>
    </source>
</evidence>
<keyword evidence="12" id="KW-0966">Cell projection</keyword>
<dbReference type="GO" id="GO:0071973">
    <property type="term" value="P:bacterial-type flagellum-dependent cell motility"/>
    <property type="evidence" value="ECO:0007669"/>
    <property type="project" value="InterPro"/>
</dbReference>
<evidence type="ECO:0000256" key="4">
    <source>
        <dbReference type="ARBA" id="ARBA00022448"/>
    </source>
</evidence>
<proteinExistence type="inferred from homology"/>
<dbReference type="OrthoDB" id="1796966at2"/>
<evidence type="ECO:0000256" key="10">
    <source>
        <dbReference type="ARBA" id="ARBA00023225"/>
    </source>
</evidence>
<gene>
    <name evidence="12" type="ordered locus">Desdi_2868</name>
</gene>
<evidence type="ECO:0000256" key="9">
    <source>
        <dbReference type="ARBA" id="ARBA00023136"/>
    </source>
</evidence>
<dbReference type="InterPro" id="IPR012823">
    <property type="entry name" value="Flagell_FliJ"/>
</dbReference>
<dbReference type="EMBL" id="CP003344">
    <property type="protein sequence ID" value="AGA70280.1"/>
    <property type="molecule type" value="Genomic_DNA"/>
</dbReference>
<comment type="subcellular location">
    <subcellularLocation>
        <location evidence="1">Cell membrane</location>
        <topology evidence="1">Peripheral membrane protein</topology>
        <orientation evidence="1">Cytoplasmic side</orientation>
    </subcellularLocation>
</comment>
<dbReference type="GO" id="GO:0005886">
    <property type="term" value="C:plasma membrane"/>
    <property type="evidence" value="ECO:0007669"/>
    <property type="project" value="UniProtKB-SubCell"/>
</dbReference>
<dbReference type="GO" id="GO:0009288">
    <property type="term" value="C:bacterial-type flagellum"/>
    <property type="evidence" value="ECO:0007669"/>
    <property type="project" value="InterPro"/>
</dbReference>
<comment type="similarity">
    <text evidence="2">Belongs to the FliJ family.</text>
</comment>
<accession>L0FB76</accession>
<evidence type="ECO:0000313" key="13">
    <source>
        <dbReference type="Proteomes" id="UP000010797"/>
    </source>
</evidence>
<dbReference type="Pfam" id="PF02050">
    <property type="entry name" value="FliJ"/>
    <property type="match status" value="1"/>
</dbReference>
<evidence type="ECO:0000256" key="2">
    <source>
        <dbReference type="ARBA" id="ARBA00010004"/>
    </source>
</evidence>
<evidence type="ECO:0000256" key="8">
    <source>
        <dbReference type="ARBA" id="ARBA00022927"/>
    </source>
</evidence>
<reference evidence="13" key="1">
    <citation type="submission" date="2012-02" db="EMBL/GenBank/DDBJ databases">
        <title>Complete sequence of Desulfitobacterium dichloroeliminans LMG P-21439.</title>
        <authorList>
            <person name="Lucas S."/>
            <person name="Han J."/>
            <person name="Lapidus A."/>
            <person name="Cheng J.-F."/>
            <person name="Goodwin L."/>
            <person name="Pitluck S."/>
            <person name="Peters L."/>
            <person name="Ovchinnikova G."/>
            <person name="Teshima H."/>
            <person name="Detter J.C."/>
            <person name="Han C."/>
            <person name="Tapia R."/>
            <person name="Land M."/>
            <person name="Hauser L."/>
            <person name="Kyrpides N."/>
            <person name="Ivanova N."/>
            <person name="Pagani I."/>
            <person name="Kruse T."/>
            <person name="de Vos W.M."/>
            <person name="Boon N."/>
            <person name="Smidt H."/>
            <person name="Woyke T."/>
        </authorList>
    </citation>
    <scope>NUCLEOTIDE SEQUENCE [LARGE SCALE GENOMIC DNA]</scope>
    <source>
        <strain evidence="13">LMG P-21439 / DCA1</strain>
    </source>
</reference>
<keyword evidence="8" id="KW-0653">Protein transport</keyword>
<dbReference type="GO" id="GO:0015031">
    <property type="term" value="P:protein transport"/>
    <property type="evidence" value="ECO:0007669"/>
    <property type="project" value="UniProtKB-KW"/>
</dbReference>
<name>L0FB76_DESDL</name>
<evidence type="ECO:0000256" key="7">
    <source>
        <dbReference type="ARBA" id="ARBA00022795"/>
    </source>
</evidence>
<dbReference type="RefSeq" id="WP_015263243.1">
    <property type="nucleotide sequence ID" value="NC_019903.1"/>
</dbReference>
<dbReference type="GO" id="GO:0044781">
    <property type="term" value="P:bacterial-type flagellum organization"/>
    <property type="evidence" value="ECO:0007669"/>
    <property type="project" value="UniProtKB-KW"/>
</dbReference>
<evidence type="ECO:0000256" key="1">
    <source>
        <dbReference type="ARBA" id="ARBA00004413"/>
    </source>
</evidence>
<dbReference type="eggNOG" id="COG2882">
    <property type="taxonomic scope" value="Bacteria"/>
</dbReference>
<dbReference type="KEGG" id="ddl:Desdi_2868"/>
<evidence type="ECO:0000313" key="12">
    <source>
        <dbReference type="EMBL" id="AGA70280.1"/>
    </source>
</evidence>
<keyword evidence="13" id="KW-1185">Reference proteome</keyword>
<keyword evidence="10" id="KW-1006">Bacterial flagellum protein export</keyword>
<keyword evidence="6" id="KW-0145">Chemotaxis</keyword>
<dbReference type="Gene3D" id="1.10.287.1700">
    <property type="match status" value="1"/>
</dbReference>
<dbReference type="HOGENOM" id="CLU_146772_0_0_9"/>
<feature type="coiled-coil region" evidence="11">
    <location>
        <begin position="5"/>
        <end position="39"/>
    </location>
</feature>
<dbReference type="GO" id="GO:0006935">
    <property type="term" value="P:chemotaxis"/>
    <property type="evidence" value="ECO:0007669"/>
    <property type="project" value="UniProtKB-KW"/>
</dbReference>
<organism evidence="12 13">
    <name type="scientific">Desulfitobacterium dichloroeliminans (strain LMG P-21439 / DCA1)</name>
    <dbReference type="NCBI Taxonomy" id="871963"/>
    <lineage>
        <taxon>Bacteria</taxon>
        <taxon>Bacillati</taxon>
        <taxon>Bacillota</taxon>
        <taxon>Clostridia</taxon>
        <taxon>Eubacteriales</taxon>
        <taxon>Desulfitobacteriaceae</taxon>
        <taxon>Desulfitobacterium</taxon>
    </lineage>
</organism>
<dbReference type="Proteomes" id="UP000010797">
    <property type="component" value="Chromosome"/>
</dbReference>
<dbReference type="InterPro" id="IPR053716">
    <property type="entry name" value="Flag_assembly_chemotaxis_eff"/>
</dbReference>
<keyword evidence="4" id="KW-0813">Transport</keyword>
<dbReference type="AlphaFoldDB" id="L0FB76"/>
<evidence type="ECO:0000256" key="11">
    <source>
        <dbReference type="SAM" id="Coils"/>
    </source>
</evidence>